<dbReference type="RefSeq" id="WP_146402816.1">
    <property type="nucleotide sequence ID" value="NZ_SJPQ01000004.1"/>
</dbReference>
<dbReference type="OrthoDB" id="273728at2"/>
<evidence type="ECO:0000256" key="1">
    <source>
        <dbReference type="SAM" id="SignalP"/>
    </source>
</evidence>
<name>A0A5C5ZHR4_9BACT</name>
<feature type="signal peptide" evidence="1">
    <location>
        <begin position="1"/>
        <end position="23"/>
    </location>
</feature>
<evidence type="ECO:0000313" key="2">
    <source>
        <dbReference type="EMBL" id="TWT86766.1"/>
    </source>
</evidence>
<protein>
    <recommendedName>
        <fullName evidence="4">Outer membrane protein beta-barrel domain-containing protein</fullName>
    </recommendedName>
</protein>
<evidence type="ECO:0008006" key="4">
    <source>
        <dbReference type="Google" id="ProtNLM"/>
    </source>
</evidence>
<feature type="chain" id="PRO_5022886983" description="Outer membrane protein beta-barrel domain-containing protein" evidence="1">
    <location>
        <begin position="24"/>
        <end position="289"/>
    </location>
</feature>
<gene>
    <name evidence="2" type="ORF">Mal64_35960</name>
</gene>
<dbReference type="EMBL" id="SJPQ01000004">
    <property type="protein sequence ID" value="TWT86766.1"/>
    <property type="molecule type" value="Genomic_DNA"/>
</dbReference>
<reference evidence="2 3" key="1">
    <citation type="submission" date="2019-02" db="EMBL/GenBank/DDBJ databases">
        <title>Deep-cultivation of Planctomycetes and their phenomic and genomic characterization uncovers novel biology.</title>
        <authorList>
            <person name="Wiegand S."/>
            <person name="Jogler M."/>
            <person name="Boedeker C."/>
            <person name="Pinto D."/>
            <person name="Vollmers J."/>
            <person name="Rivas-Marin E."/>
            <person name="Kohn T."/>
            <person name="Peeters S.H."/>
            <person name="Heuer A."/>
            <person name="Rast P."/>
            <person name="Oberbeckmann S."/>
            <person name="Bunk B."/>
            <person name="Jeske O."/>
            <person name="Meyerdierks A."/>
            <person name="Storesund J.E."/>
            <person name="Kallscheuer N."/>
            <person name="Luecker S."/>
            <person name="Lage O.M."/>
            <person name="Pohl T."/>
            <person name="Merkel B.J."/>
            <person name="Hornburger P."/>
            <person name="Mueller R.-W."/>
            <person name="Bruemmer F."/>
            <person name="Labrenz M."/>
            <person name="Spormann A.M."/>
            <person name="Op Den Camp H."/>
            <person name="Overmann J."/>
            <person name="Amann R."/>
            <person name="Jetten M.S.M."/>
            <person name="Mascher T."/>
            <person name="Medema M.H."/>
            <person name="Devos D.P."/>
            <person name="Kaster A.-K."/>
            <person name="Ovreas L."/>
            <person name="Rohde M."/>
            <person name="Galperin M.Y."/>
            <person name="Jogler C."/>
        </authorList>
    </citation>
    <scope>NUCLEOTIDE SEQUENCE [LARGE SCALE GENOMIC DNA]</scope>
    <source>
        <strain evidence="2 3">Mal64</strain>
    </source>
</reference>
<proteinExistence type="predicted"/>
<evidence type="ECO:0000313" key="3">
    <source>
        <dbReference type="Proteomes" id="UP000315440"/>
    </source>
</evidence>
<dbReference type="Proteomes" id="UP000315440">
    <property type="component" value="Unassembled WGS sequence"/>
</dbReference>
<keyword evidence="3" id="KW-1185">Reference proteome</keyword>
<keyword evidence="1" id="KW-0732">Signal</keyword>
<dbReference type="AlphaFoldDB" id="A0A5C5ZHR4"/>
<comment type="caution">
    <text evidence="2">The sequence shown here is derived from an EMBL/GenBank/DDBJ whole genome shotgun (WGS) entry which is preliminary data.</text>
</comment>
<accession>A0A5C5ZHR4</accession>
<sequence length="289" mass="30934" precursor="true">MRVTILNAAFAVLVAGAASLATAQDCWEPNRCECGWYAGVEYLLLKPDTHRQGFDGFFYEGAPGAALAEGSYSNELQGGLRFEAGHVDCCGRGARGRYFAYDNTLDYTGEWDGGVPVALLGPVTVDIDVVDLELTKSVRRGDWELQGAAGARYGKLQITDPSGMFAGLAAAVFGGATGVDYEGVGPTVALELGRRLGDSGTKLVGRGRMGLLFGDAVVDSAFLAGGRARFDDEFTQVWEFQLGVETKRALAGHRVDLGAYWETQYWDSESGVLDDFRLHGVALKAGLSY</sequence>
<organism evidence="2 3">
    <name type="scientific">Pseudobythopirellula maris</name>
    <dbReference type="NCBI Taxonomy" id="2527991"/>
    <lineage>
        <taxon>Bacteria</taxon>
        <taxon>Pseudomonadati</taxon>
        <taxon>Planctomycetota</taxon>
        <taxon>Planctomycetia</taxon>
        <taxon>Pirellulales</taxon>
        <taxon>Lacipirellulaceae</taxon>
        <taxon>Pseudobythopirellula</taxon>
    </lineage>
</organism>